<dbReference type="OrthoDB" id="4210236at2"/>
<evidence type="ECO:0000256" key="2">
    <source>
        <dbReference type="ARBA" id="ARBA00023136"/>
    </source>
</evidence>
<evidence type="ECO:0000256" key="1">
    <source>
        <dbReference type="ARBA" id="ARBA00004370"/>
    </source>
</evidence>
<dbReference type="AlphaFoldDB" id="A0A367EBT6"/>
<keyword evidence="2" id="KW-0472">Membrane</keyword>
<evidence type="ECO:0000313" key="5">
    <source>
        <dbReference type="Proteomes" id="UP000253507"/>
    </source>
</evidence>
<dbReference type="PANTHER" id="PTHR37042:SF4">
    <property type="entry name" value="OUTER MEMBRANE PROTEIN RV1973"/>
    <property type="match status" value="1"/>
</dbReference>
<organism evidence="4 5">
    <name type="scientific">Streptomyces reniochalinae</name>
    <dbReference type="NCBI Taxonomy" id="2250578"/>
    <lineage>
        <taxon>Bacteria</taxon>
        <taxon>Bacillati</taxon>
        <taxon>Actinomycetota</taxon>
        <taxon>Actinomycetes</taxon>
        <taxon>Kitasatosporales</taxon>
        <taxon>Streptomycetaceae</taxon>
        <taxon>Streptomyces</taxon>
    </lineage>
</organism>
<feature type="signal peptide" evidence="3">
    <location>
        <begin position="1"/>
        <end position="18"/>
    </location>
</feature>
<keyword evidence="5" id="KW-1185">Reference proteome</keyword>
<dbReference type="PANTHER" id="PTHR37042">
    <property type="entry name" value="OUTER MEMBRANE PROTEIN RV1973"/>
    <property type="match status" value="1"/>
</dbReference>
<evidence type="ECO:0000313" key="4">
    <source>
        <dbReference type="EMBL" id="RCG15526.1"/>
    </source>
</evidence>
<keyword evidence="3" id="KW-0732">Signal</keyword>
<feature type="chain" id="PRO_5038490689" description="SnoaL-like domain-containing protein" evidence="3">
    <location>
        <begin position="19"/>
        <end position="157"/>
    </location>
</feature>
<dbReference type="EMBL" id="QOIM01000041">
    <property type="protein sequence ID" value="RCG15526.1"/>
    <property type="molecule type" value="Genomic_DNA"/>
</dbReference>
<accession>A0A367EBT6</accession>
<reference evidence="4 5" key="1">
    <citation type="submission" date="2018-06" db="EMBL/GenBank/DDBJ databases">
        <title>Streptomyces reniochalinae sp. nov. and Streptomyces diacarnus sp. nov. from marine sponges.</title>
        <authorList>
            <person name="Li L."/>
        </authorList>
    </citation>
    <scope>NUCLEOTIDE SEQUENCE [LARGE SCALE GENOMIC DNA]</scope>
    <source>
        <strain evidence="4 5">LHW50302</strain>
    </source>
</reference>
<proteinExistence type="predicted"/>
<evidence type="ECO:0008006" key="6">
    <source>
        <dbReference type="Google" id="ProtNLM"/>
    </source>
</evidence>
<protein>
    <recommendedName>
        <fullName evidence="6">SnoaL-like domain-containing protein</fullName>
    </recommendedName>
</protein>
<evidence type="ECO:0000256" key="3">
    <source>
        <dbReference type="SAM" id="SignalP"/>
    </source>
</evidence>
<comment type="subcellular location">
    <subcellularLocation>
        <location evidence="1">Membrane</location>
    </subcellularLocation>
</comment>
<sequence>MAVLALALAAGTGFLVRAAQLTSGDAARNAALTDRAATSRASGEVGDALSRIFSYTPEGLARTEQAADDLLAGKAARQYDTLFAQVTKQAREQKLTLATRVVDVGVARLRGDRAELLVFLDQTTSREGQEPTHAAAQLSVTAHRDHGDWRIVAMKAR</sequence>
<comment type="caution">
    <text evidence="4">The sequence shown here is derived from an EMBL/GenBank/DDBJ whole genome shotgun (WGS) entry which is preliminary data.</text>
</comment>
<gene>
    <name evidence="4" type="ORF">DQ392_25350</name>
</gene>
<dbReference type="GO" id="GO:0016020">
    <property type="term" value="C:membrane"/>
    <property type="evidence" value="ECO:0007669"/>
    <property type="project" value="UniProtKB-SubCell"/>
</dbReference>
<name>A0A367EBT6_9ACTN</name>
<dbReference type="Proteomes" id="UP000253507">
    <property type="component" value="Unassembled WGS sequence"/>
</dbReference>